<comment type="similarity">
    <text evidence="1">Belongs to the complex I 49 kDa subunit family.</text>
</comment>
<name>G7LCR4_MEDTR</name>
<protein>
    <submittedName>
        <fullName evidence="5">Respiratory-chain NADH dehydrogenase, 49 kDa subunit</fullName>
    </submittedName>
</protein>
<dbReference type="GO" id="GO:0048038">
    <property type="term" value="F:quinone binding"/>
    <property type="evidence" value="ECO:0007669"/>
    <property type="project" value="InterPro"/>
</dbReference>
<reference evidence="5 7" key="2">
    <citation type="journal article" date="2014" name="BMC Genomics">
        <title>An improved genome release (version Mt4.0) for the model legume Medicago truncatula.</title>
        <authorList>
            <person name="Tang H."/>
            <person name="Krishnakumar V."/>
            <person name="Bidwell S."/>
            <person name="Rosen B."/>
            <person name="Chan A."/>
            <person name="Zhou S."/>
            <person name="Gentzbittel L."/>
            <person name="Childs K.L."/>
            <person name="Yandell M."/>
            <person name="Gundlach H."/>
            <person name="Mayer K.F."/>
            <person name="Schwartz D.C."/>
            <person name="Town C.D."/>
        </authorList>
    </citation>
    <scope>GENOME REANNOTATION</scope>
    <source>
        <strain evidence="6 7">cv. Jemalong A17</strain>
    </source>
</reference>
<evidence type="ECO:0000256" key="2">
    <source>
        <dbReference type="ARBA" id="ARBA00022967"/>
    </source>
</evidence>
<proteinExistence type="inferred from homology"/>
<feature type="domain" description="NADH-quinone oxidoreductase subunit D" evidence="4">
    <location>
        <begin position="34"/>
        <end position="97"/>
    </location>
</feature>
<dbReference type="STRING" id="3880.G7LCR4"/>
<keyword evidence="7" id="KW-1185">Reference proteome</keyword>
<dbReference type="GO" id="GO:0016651">
    <property type="term" value="F:oxidoreductase activity, acting on NAD(P)H"/>
    <property type="evidence" value="ECO:0007669"/>
    <property type="project" value="InterPro"/>
</dbReference>
<evidence type="ECO:0000313" key="7">
    <source>
        <dbReference type="Proteomes" id="UP000002051"/>
    </source>
</evidence>
<dbReference type="PANTHER" id="PTHR11993:SF10">
    <property type="entry name" value="NADH DEHYDROGENASE [UBIQUINONE] IRON-SULFUR PROTEIN 2, MITOCHONDRIAL"/>
    <property type="match status" value="1"/>
</dbReference>
<dbReference type="InterPro" id="IPR029014">
    <property type="entry name" value="NiFe-Hase_large"/>
</dbReference>
<dbReference type="SUPFAM" id="SSF56762">
    <property type="entry name" value="HydB/Nqo4-like"/>
    <property type="match status" value="1"/>
</dbReference>
<dbReference type="eggNOG" id="KOG2870">
    <property type="taxonomic scope" value="Eukaryota"/>
</dbReference>
<dbReference type="Pfam" id="PF00346">
    <property type="entry name" value="Complex1_49kDa"/>
    <property type="match status" value="1"/>
</dbReference>
<dbReference type="Gene3D" id="1.10.645.10">
    <property type="entry name" value="Cytochrome-c3 Hydrogenase, chain B"/>
    <property type="match status" value="1"/>
</dbReference>
<evidence type="ECO:0000259" key="4">
    <source>
        <dbReference type="Pfam" id="PF00346"/>
    </source>
</evidence>
<reference evidence="5 7" key="1">
    <citation type="journal article" date="2011" name="Nature">
        <title>The Medicago genome provides insight into the evolution of rhizobial symbioses.</title>
        <authorList>
            <person name="Young N.D."/>
            <person name="Debelle F."/>
            <person name="Oldroyd G.E."/>
            <person name="Geurts R."/>
            <person name="Cannon S.B."/>
            <person name="Udvardi M.K."/>
            <person name="Benedito V.A."/>
            <person name="Mayer K.F."/>
            <person name="Gouzy J."/>
            <person name="Schoof H."/>
            <person name="Van de Peer Y."/>
            <person name="Proost S."/>
            <person name="Cook D.R."/>
            <person name="Meyers B.C."/>
            <person name="Spannagl M."/>
            <person name="Cheung F."/>
            <person name="De Mita S."/>
            <person name="Krishnakumar V."/>
            <person name="Gundlach H."/>
            <person name="Zhou S."/>
            <person name="Mudge J."/>
            <person name="Bharti A.K."/>
            <person name="Murray J.D."/>
            <person name="Naoumkina M.A."/>
            <person name="Rosen B."/>
            <person name="Silverstein K.A."/>
            <person name="Tang H."/>
            <person name="Rombauts S."/>
            <person name="Zhao P.X."/>
            <person name="Zhou P."/>
            <person name="Barbe V."/>
            <person name="Bardou P."/>
            <person name="Bechner M."/>
            <person name="Bellec A."/>
            <person name="Berger A."/>
            <person name="Berges H."/>
            <person name="Bidwell S."/>
            <person name="Bisseling T."/>
            <person name="Choisne N."/>
            <person name="Couloux A."/>
            <person name="Denny R."/>
            <person name="Deshpande S."/>
            <person name="Dai X."/>
            <person name="Doyle J.J."/>
            <person name="Dudez A.M."/>
            <person name="Farmer A.D."/>
            <person name="Fouteau S."/>
            <person name="Franken C."/>
            <person name="Gibelin C."/>
            <person name="Gish J."/>
            <person name="Goldstein S."/>
            <person name="Gonzalez A.J."/>
            <person name="Green P.J."/>
            <person name="Hallab A."/>
            <person name="Hartog M."/>
            <person name="Hua A."/>
            <person name="Humphray S.J."/>
            <person name="Jeong D.H."/>
            <person name="Jing Y."/>
            <person name="Jocker A."/>
            <person name="Kenton S.M."/>
            <person name="Kim D.J."/>
            <person name="Klee K."/>
            <person name="Lai H."/>
            <person name="Lang C."/>
            <person name="Lin S."/>
            <person name="Macmil S.L."/>
            <person name="Magdelenat G."/>
            <person name="Matthews L."/>
            <person name="McCorrison J."/>
            <person name="Monaghan E.L."/>
            <person name="Mun J.H."/>
            <person name="Najar F.Z."/>
            <person name="Nicholson C."/>
            <person name="Noirot C."/>
            <person name="O'Bleness M."/>
            <person name="Paule C.R."/>
            <person name="Poulain J."/>
            <person name="Prion F."/>
            <person name="Qin B."/>
            <person name="Qu C."/>
            <person name="Retzel E.F."/>
            <person name="Riddle C."/>
            <person name="Sallet E."/>
            <person name="Samain S."/>
            <person name="Samson N."/>
            <person name="Sanders I."/>
            <person name="Saurat O."/>
            <person name="Scarpelli C."/>
            <person name="Schiex T."/>
            <person name="Segurens B."/>
            <person name="Severin A.J."/>
            <person name="Sherrier D.J."/>
            <person name="Shi R."/>
            <person name="Sims S."/>
            <person name="Singer S.R."/>
            <person name="Sinharoy S."/>
            <person name="Sterck L."/>
            <person name="Viollet A."/>
            <person name="Wang B.B."/>
            <person name="Wang K."/>
            <person name="Wang M."/>
            <person name="Wang X."/>
            <person name="Warfsmann J."/>
            <person name="Weissenbach J."/>
            <person name="White D.D."/>
            <person name="White J.D."/>
            <person name="Wiley G.B."/>
            <person name="Wincker P."/>
            <person name="Xing Y."/>
            <person name="Yang L."/>
            <person name="Yao Z."/>
            <person name="Ying F."/>
            <person name="Zhai J."/>
            <person name="Zhou L."/>
            <person name="Zuber A."/>
            <person name="Denarie J."/>
            <person name="Dixon R.A."/>
            <person name="May G.D."/>
            <person name="Schwartz D.C."/>
            <person name="Rogers J."/>
            <person name="Quetier F."/>
            <person name="Town C.D."/>
            <person name="Roe B.A."/>
        </authorList>
    </citation>
    <scope>NUCLEOTIDE SEQUENCE [LARGE SCALE GENOMIC DNA]</scope>
    <source>
        <strain evidence="5">A17</strain>
        <strain evidence="6 7">cv. Jemalong A17</strain>
    </source>
</reference>
<dbReference type="PANTHER" id="PTHR11993">
    <property type="entry name" value="NADH-UBIQUINONE OXIDOREDUCTASE 49 KDA SUBUNIT"/>
    <property type="match status" value="1"/>
</dbReference>
<dbReference type="Proteomes" id="UP000002051">
    <property type="component" value="Chromosome 8"/>
</dbReference>
<dbReference type="EMBL" id="CM001224">
    <property type="protein sequence ID" value="AET02131.1"/>
    <property type="molecule type" value="Genomic_DNA"/>
</dbReference>
<accession>G7LCR4</accession>
<evidence type="ECO:0000313" key="5">
    <source>
        <dbReference type="EMBL" id="AET02131.1"/>
    </source>
</evidence>
<keyword evidence="3" id="KW-0520">NAD</keyword>
<evidence type="ECO:0000256" key="3">
    <source>
        <dbReference type="ARBA" id="ARBA00023027"/>
    </source>
</evidence>
<evidence type="ECO:0000313" key="6">
    <source>
        <dbReference type="EnsemblPlants" id="AET02131"/>
    </source>
</evidence>
<reference evidence="6" key="3">
    <citation type="submission" date="2015-04" db="UniProtKB">
        <authorList>
            <consortium name="EnsemblPlants"/>
        </authorList>
    </citation>
    <scope>IDENTIFICATION</scope>
    <source>
        <strain evidence="6">cv. Jemalong A17</strain>
    </source>
</reference>
<dbReference type="PaxDb" id="3880-AET02131"/>
<dbReference type="InterPro" id="IPR022885">
    <property type="entry name" value="NDH1_su_D/H"/>
</dbReference>
<keyword evidence="2" id="KW-1278">Translocase</keyword>
<dbReference type="GO" id="GO:0051287">
    <property type="term" value="F:NAD binding"/>
    <property type="evidence" value="ECO:0007669"/>
    <property type="project" value="InterPro"/>
</dbReference>
<dbReference type="HOGENOM" id="CLU_2295915_0_0_1"/>
<evidence type="ECO:0000256" key="1">
    <source>
        <dbReference type="ARBA" id="ARBA00005769"/>
    </source>
</evidence>
<gene>
    <name evidence="5" type="ordered locus">MTR_8g035600</name>
</gene>
<dbReference type="AlphaFoldDB" id="G7LCR4"/>
<sequence>MTYHIQDTKQIYGFLDFSARALIWSIDGSDVELACERVEGVGVVGREEVINWGLSGPMLRSSGIQWDLRKVDNYECYEEFDWEVQWQKEGDSLTRYLAPSR</sequence>
<organism evidence="5 7">
    <name type="scientific">Medicago truncatula</name>
    <name type="common">Barrel medic</name>
    <name type="synonym">Medicago tribuloides</name>
    <dbReference type="NCBI Taxonomy" id="3880"/>
    <lineage>
        <taxon>Eukaryota</taxon>
        <taxon>Viridiplantae</taxon>
        <taxon>Streptophyta</taxon>
        <taxon>Embryophyta</taxon>
        <taxon>Tracheophyta</taxon>
        <taxon>Spermatophyta</taxon>
        <taxon>Magnoliopsida</taxon>
        <taxon>eudicotyledons</taxon>
        <taxon>Gunneridae</taxon>
        <taxon>Pentapetalae</taxon>
        <taxon>rosids</taxon>
        <taxon>fabids</taxon>
        <taxon>Fabales</taxon>
        <taxon>Fabaceae</taxon>
        <taxon>Papilionoideae</taxon>
        <taxon>50 kb inversion clade</taxon>
        <taxon>NPAAA clade</taxon>
        <taxon>Hologalegina</taxon>
        <taxon>IRL clade</taxon>
        <taxon>Trifolieae</taxon>
        <taxon>Medicago</taxon>
    </lineage>
</organism>
<dbReference type="InterPro" id="IPR001135">
    <property type="entry name" value="NADH_Q_OxRdtase_suD"/>
</dbReference>
<dbReference type="EnsemblPlants" id="AET02131">
    <property type="protein sequence ID" value="AET02131"/>
    <property type="gene ID" value="MTR_8g035600"/>
</dbReference>